<dbReference type="GO" id="GO:0006355">
    <property type="term" value="P:regulation of DNA-templated transcription"/>
    <property type="evidence" value="ECO:0007669"/>
    <property type="project" value="InterPro"/>
</dbReference>
<dbReference type="InterPro" id="IPR025662">
    <property type="entry name" value="Sigma_54_int_dom_ATP-bd_1"/>
</dbReference>
<dbReference type="Gene3D" id="1.10.10.60">
    <property type="entry name" value="Homeodomain-like"/>
    <property type="match status" value="1"/>
</dbReference>
<comment type="caution">
    <text evidence="11">The sequence shown here is derived from an EMBL/GenBank/DDBJ whole genome shotgun (WGS) entry which is preliminary data.</text>
</comment>
<dbReference type="Gene3D" id="3.30.450.20">
    <property type="entry name" value="PAS domain"/>
    <property type="match status" value="1"/>
</dbReference>
<dbReference type="InterPro" id="IPR000014">
    <property type="entry name" value="PAS"/>
</dbReference>
<dbReference type="PANTHER" id="PTHR32071:SF57">
    <property type="entry name" value="C4-DICARBOXYLATE TRANSPORT TRANSCRIPTIONAL REGULATORY PROTEIN DCTD"/>
    <property type="match status" value="1"/>
</dbReference>
<protein>
    <recommendedName>
        <fullName evidence="7">HTH-type transcriptional regulatory protein TyrR</fullName>
    </recommendedName>
</protein>
<keyword evidence="4" id="KW-0805">Transcription regulation</keyword>
<evidence type="ECO:0000259" key="10">
    <source>
        <dbReference type="PROSITE" id="PS50113"/>
    </source>
</evidence>
<keyword evidence="1" id="KW-0547">Nucleotide-binding</keyword>
<dbReference type="Pfam" id="PF13426">
    <property type="entry name" value="PAS_9"/>
    <property type="match status" value="1"/>
</dbReference>
<dbReference type="Gene3D" id="3.40.50.300">
    <property type="entry name" value="P-loop containing nucleotide triphosphate hydrolases"/>
    <property type="match status" value="1"/>
</dbReference>
<dbReference type="InterPro" id="IPR000700">
    <property type="entry name" value="PAS-assoc_C"/>
</dbReference>
<evidence type="ECO:0000256" key="5">
    <source>
        <dbReference type="ARBA" id="ARBA00023125"/>
    </source>
</evidence>
<dbReference type="NCBIfam" id="TIGR00229">
    <property type="entry name" value="sensory_box"/>
    <property type="match status" value="1"/>
</dbReference>
<dbReference type="InterPro" id="IPR025944">
    <property type="entry name" value="Sigma_54_int_dom_CS"/>
</dbReference>
<evidence type="ECO:0000313" key="11">
    <source>
        <dbReference type="EMBL" id="TEB10041.1"/>
    </source>
</evidence>
<dbReference type="InterPro" id="IPR002078">
    <property type="entry name" value="Sigma_54_int"/>
</dbReference>
<dbReference type="SUPFAM" id="SSF55785">
    <property type="entry name" value="PYP-like sensor domain (PAS domain)"/>
    <property type="match status" value="1"/>
</dbReference>
<feature type="domain" description="PAS" evidence="9">
    <location>
        <begin position="16"/>
        <end position="67"/>
    </location>
</feature>
<proteinExistence type="predicted"/>
<dbReference type="PROSITE" id="PS00675">
    <property type="entry name" value="SIGMA54_INTERACT_1"/>
    <property type="match status" value="1"/>
</dbReference>
<evidence type="ECO:0000256" key="7">
    <source>
        <dbReference type="ARBA" id="ARBA00029500"/>
    </source>
</evidence>
<dbReference type="Gene3D" id="1.10.8.60">
    <property type="match status" value="1"/>
</dbReference>
<dbReference type="PROSITE" id="PS00676">
    <property type="entry name" value="SIGMA54_INTERACT_2"/>
    <property type="match status" value="1"/>
</dbReference>
<evidence type="ECO:0000259" key="8">
    <source>
        <dbReference type="PROSITE" id="PS50045"/>
    </source>
</evidence>
<keyword evidence="12" id="KW-1185">Reference proteome</keyword>
<feature type="domain" description="PAC" evidence="10">
    <location>
        <begin position="86"/>
        <end position="138"/>
    </location>
</feature>
<dbReference type="GO" id="GO:0005524">
    <property type="term" value="F:ATP binding"/>
    <property type="evidence" value="ECO:0007669"/>
    <property type="project" value="UniProtKB-KW"/>
</dbReference>
<dbReference type="InterPro" id="IPR030828">
    <property type="entry name" value="HTH_TyrR"/>
</dbReference>
<evidence type="ECO:0000313" key="12">
    <source>
        <dbReference type="Proteomes" id="UP000297597"/>
    </source>
</evidence>
<dbReference type="GO" id="GO:0003677">
    <property type="term" value="F:DNA binding"/>
    <property type="evidence" value="ECO:0007669"/>
    <property type="project" value="UniProtKB-KW"/>
</dbReference>
<dbReference type="CDD" id="cd00009">
    <property type="entry name" value="AAA"/>
    <property type="match status" value="1"/>
</dbReference>
<evidence type="ECO:0000256" key="6">
    <source>
        <dbReference type="ARBA" id="ARBA00023163"/>
    </source>
</evidence>
<organism evidence="11 12">
    <name type="scientific">Pelotomaculum propionicicum</name>
    <dbReference type="NCBI Taxonomy" id="258475"/>
    <lineage>
        <taxon>Bacteria</taxon>
        <taxon>Bacillati</taxon>
        <taxon>Bacillota</taxon>
        <taxon>Clostridia</taxon>
        <taxon>Eubacteriales</taxon>
        <taxon>Desulfotomaculaceae</taxon>
        <taxon>Pelotomaculum</taxon>
    </lineage>
</organism>
<dbReference type="Pfam" id="PF25601">
    <property type="entry name" value="AAA_lid_14"/>
    <property type="match status" value="1"/>
</dbReference>
<dbReference type="InterPro" id="IPR003593">
    <property type="entry name" value="AAA+_ATPase"/>
</dbReference>
<dbReference type="SMART" id="SM00382">
    <property type="entry name" value="AAA"/>
    <property type="match status" value="1"/>
</dbReference>
<gene>
    <name evidence="11" type="primary">nifA</name>
    <name evidence="11" type="ORF">Pmgp_02634</name>
</gene>
<dbReference type="InterPro" id="IPR058031">
    <property type="entry name" value="AAA_lid_NorR"/>
</dbReference>
<sequence>MIFVDRDSCWDELNEQRELVEELVDTFNSSLDEIFIIDGSGNTKRINKAGETYYGVPVESLLGKNVVELEKAGYFSPSVARLVLKEKKRLTITQKTKSGKQLITTGNPIFNENGDIIRIVVNSRDISELLNLKKQLESAGQLAESHLQQHLKPNQLNKSNELVAQSPQMKAIIEMLEKVAKVDSTVLIMGESGTGKGVIASRLHSLGKRSNGPFITINCGTIPENLLESEFFGYEKGAFTGKRREVKTGLLELASGGTVFLDEITALPLGMQVRLLQVIQEKRLTRVGGSEYINVDIRFIAATNRDILAMVSEGTFREDLYYKLNVIPVIIPPLRSRQEDIPALAHFLLNRLNTKYNTNKKFSTEVINALKNYSWPGNVRELENLVERLFVTVEASEIMADNLPEHMFEAKSSRLKRVYILDIFPLKEAVEELEKQMVTLAYTRHKNTYKVAKVLNIDQSTVVRKIQKYNITGNFPSRQR</sequence>
<dbReference type="SUPFAM" id="SSF46689">
    <property type="entry name" value="Homeodomain-like"/>
    <property type="match status" value="1"/>
</dbReference>
<name>A0A4Y7RMJ1_9FIRM</name>
<dbReference type="Pfam" id="PF18024">
    <property type="entry name" value="HTH_50"/>
    <property type="match status" value="1"/>
</dbReference>
<dbReference type="FunFam" id="3.40.50.300:FF:000006">
    <property type="entry name" value="DNA-binding transcriptional regulator NtrC"/>
    <property type="match status" value="1"/>
</dbReference>
<dbReference type="InterPro" id="IPR035965">
    <property type="entry name" value="PAS-like_dom_sf"/>
</dbReference>
<dbReference type="InterPro" id="IPR009057">
    <property type="entry name" value="Homeodomain-like_sf"/>
</dbReference>
<keyword evidence="5" id="KW-0238">DNA-binding</keyword>
<dbReference type="InterPro" id="IPR027417">
    <property type="entry name" value="P-loop_NTPase"/>
</dbReference>
<reference evidence="11 12" key="1">
    <citation type="journal article" date="2018" name="Environ. Microbiol.">
        <title>Novel energy conservation strategies and behaviour of Pelotomaculum schinkii driving syntrophic propionate catabolism.</title>
        <authorList>
            <person name="Hidalgo-Ahumada C.A.P."/>
            <person name="Nobu M.K."/>
            <person name="Narihiro T."/>
            <person name="Tamaki H."/>
            <person name="Liu W.T."/>
            <person name="Kamagata Y."/>
            <person name="Stams A.J.M."/>
            <person name="Imachi H."/>
            <person name="Sousa D.Z."/>
        </authorList>
    </citation>
    <scope>NUCLEOTIDE SEQUENCE [LARGE SCALE GENOMIC DNA]</scope>
    <source>
        <strain evidence="11 12">MGP</strain>
    </source>
</reference>
<evidence type="ECO:0000256" key="1">
    <source>
        <dbReference type="ARBA" id="ARBA00022741"/>
    </source>
</evidence>
<dbReference type="PANTHER" id="PTHR32071">
    <property type="entry name" value="TRANSCRIPTIONAL REGULATORY PROTEIN"/>
    <property type="match status" value="1"/>
</dbReference>
<dbReference type="PROSITE" id="PS00688">
    <property type="entry name" value="SIGMA54_INTERACT_3"/>
    <property type="match status" value="1"/>
</dbReference>
<evidence type="ECO:0000259" key="9">
    <source>
        <dbReference type="PROSITE" id="PS50112"/>
    </source>
</evidence>
<evidence type="ECO:0000256" key="4">
    <source>
        <dbReference type="ARBA" id="ARBA00023015"/>
    </source>
</evidence>
<evidence type="ECO:0000256" key="3">
    <source>
        <dbReference type="ARBA" id="ARBA00022840"/>
    </source>
</evidence>
<dbReference type="AlphaFoldDB" id="A0A4Y7RMJ1"/>
<dbReference type="SUPFAM" id="SSF52540">
    <property type="entry name" value="P-loop containing nucleoside triphosphate hydrolases"/>
    <property type="match status" value="1"/>
</dbReference>
<dbReference type="PROSITE" id="PS50113">
    <property type="entry name" value="PAC"/>
    <property type="match status" value="1"/>
</dbReference>
<feature type="domain" description="Sigma-54 factor interaction" evidence="8">
    <location>
        <begin position="162"/>
        <end position="391"/>
    </location>
</feature>
<dbReference type="InterPro" id="IPR025943">
    <property type="entry name" value="Sigma_54_int_dom_ATP-bd_2"/>
</dbReference>
<dbReference type="PROSITE" id="PS50045">
    <property type="entry name" value="SIGMA54_INTERACT_4"/>
    <property type="match status" value="1"/>
</dbReference>
<dbReference type="Proteomes" id="UP000297597">
    <property type="component" value="Unassembled WGS sequence"/>
</dbReference>
<keyword evidence="2" id="KW-0058">Aromatic hydrocarbons catabolism</keyword>
<dbReference type="CDD" id="cd00130">
    <property type="entry name" value="PAS"/>
    <property type="match status" value="1"/>
</dbReference>
<dbReference type="Pfam" id="PF00158">
    <property type="entry name" value="Sigma54_activat"/>
    <property type="match status" value="1"/>
</dbReference>
<keyword evidence="6" id="KW-0804">Transcription</keyword>
<keyword evidence="3" id="KW-0067">ATP-binding</keyword>
<evidence type="ECO:0000256" key="2">
    <source>
        <dbReference type="ARBA" id="ARBA00022797"/>
    </source>
</evidence>
<dbReference type="PROSITE" id="PS50112">
    <property type="entry name" value="PAS"/>
    <property type="match status" value="1"/>
</dbReference>
<accession>A0A4Y7RMJ1</accession>
<dbReference type="EMBL" id="QFFZ01000033">
    <property type="protein sequence ID" value="TEB10041.1"/>
    <property type="molecule type" value="Genomic_DNA"/>
</dbReference>